<dbReference type="EMBL" id="BAABEO010000008">
    <property type="protein sequence ID" value="GAA3670999.1"/>
    <property type="molecule type" value="Genomic_DNA"/>
</dbReference>
<feature type="domain" description="CHAT" evidence="2">
    <location>
        <begin position="477"/>
        <end position="637"/>
    </location>
</feature>
<dbReference type="InterPro" id="IPR024983">
    <property type="entry name" value="CHAT_dom"/>
</dbReference>
<sequence>MGPGLQRLEAAVVTNGPSPSEIRVRAGSSWRRLHSRSVPPEVLEVFGRRRPEVLAVLKFNPQGQEQGPRSAEAMDVAVEVPRRFEVLALLCRPGQPPLRWDPVPEDGPAGVLRFRLGLEPQDAGSLLVVLILKRLLLAAAPSADDEGDKSAEPPPTRGLPRPDADVPRIDAHVDASMPSAIQVGEPVRILVRLSLDELTALPGQARDAGRIAVDPARPVEVKLRRLNLRVLPGTPDRLELFLPLPGATAENEFRVMGVGPGPALAELVFTQGTVVPLAQLRLEVQVTVEATPPAPPERQEAAVVPPDPRLATVPVLSVDEDFNDGQWTLEYDLDLHDDIRERFTMTPSIPKAELLDRLYAEIDGLWDQTRGLDPAQRAAAFEDRLADLGRELAVQVAPPELLSRLDSAWDRLEGLAVLSSEVQLPWEILQLAPAGRPARFLGETGLGRWAFNVAHPGRLHARPGRIRYLCPAYPAALALPQAGAEADFLATELQATALEPGDAGSIAALLRGGSFDLLHFGGHGEYAAGGQRLLLSPQGGYPATALAADFPRRAAVPGAEPGPLVVLNACRLASVPRTGAEAFAPAFLAGGAAAFVGCLWSVGDRPARGFAEAFYSALRKGEPVSAAVRAGRLAARAAGDASWLAYTAYAHPLATVDFGS</sequence>
<evidence type="ECO:0000259" key="2">
    <source>
        <dbReference type="Pfam" id="PF12770"/>
    </source>
</evidence>
<gene>
    <name evidence="4" type="ORF">GCM10023081_06660</name>
</gene>
<feature type="region of interest" description="Disordered" evidence="1">
    <location>
        <begin position="142"/>
        <end position="166"/>
    </location>
</feature>
<accession>A0ABP7BYS7</accession>
<proteinExistence type="predicted"/>
<protein>
    <recommendedName>
        <fullName evidence="6">CHAT domain-containing protein</fullName>
    </recommendedName>
</protein>
<evidence type="ECO:0000313" key="4">
    <source>
        <dbReference type="EMBL" id="GAA3670999.1"/>
    </source>
</evidence>
<reference evidence="5" key="1">
    <citation type="journal article" date="2019" name="Int. J. Syst. Evol. Microbiol.">
        <title>The Global Catalogue of Microorganisms (GCM) 10K type strain sequencing project: providing services to taxonomists for standard genome sequencing and annotation.</title>
        <authorList>
            <consortium name="The Broad Institute Genomics Platform"/>
            <consortium name="The Broad Institute Genome Sequencing Center for Infectious Disease"/>
            <person name="Wu L."/>
            <person name="Ma J."/>
        </authorList>
    </citation>
    <scope>NUCLEOTIDE SEQUENCE [LARGE SCALE GENOMIC DNA]</scope>
    <source>
        <strain evidence="5">JCM 30742</strain>
    </source>
</reference>
<dbReference type="Pfam" id="PF24063">
    <property type="entry name" value="DUF7363"/>
    <property type="match status" value="1"/>
</dbReference>
<evidence type="ECO:0000259" key="3">
    <source>
        <dbReference type="Pfam" id="PF24063"/>
    </source>
</evidence>
<organism evidence="4 5">
    <name type="scientific">Arthrobacter ginkgonis</name>
    <dbReference type="NCBI Taxonomy" id="1630594"/>
    <lineage>
        <taxon>Bacteria</taxon>
        <taxon>Bacillati</taxon>
        <taxon>Actinomycetota</taxon>
        <taxon>Actinomycetes</taxon>
        <taxon>Micrococcales</taxon>
        <taxon>Micrococcaceae</taxon>
        <taxon>Arthrobacter</taxon>
    </lineage>
</organism>
<evidence type="ECO:0008006" key="6">
    <source>
        <dbReference type="Google" id="ProtNLM"/>
    </source>
</evidence>
<comment type="caution">
    <text evidence="4">The sequence shown here is derived from an EMBL/GenBank/DDBJ whole genome shotgun (WGS) entry which is preliminary data.</text>
</comment>
<evidence type="ECO:0000313" key="5">
    <source>
        <dbReference type="Proteomes" id="UP001500752"/>
    </source>
</evidence>
<dbReference type="InterPro" id="IPR055787">
    <property type="entry name" value="DUF7363"/>
</dbReference>
<dbReference type="Proteomes" id="UP001500752">
    <property type="component" value="Unassembled WGS sequence"/>
</dbReference>
<name>A0ABP7BYS7_9MICC</name>
<evidence type="ECO:0000256" key="1">
    <source>
        <dbReference type="SAM" id="MobiDB-lite"/>
    </source>
</evidence>
<keyword evidence="5" id="KW-1185">Reference proteome</keyword>
<feature type="domain" description="DUF7363" evidence="3">
    <location>
        <begin position="175"/>
        <end position="282"/>
    </location>
</feature>
<dbReference type="Pfam" id="PF12770">
    <property type="entry name" value="CHAT"/>
    <property type="match status" value="1"/>
</dbReference>